<keyword evidence="2" id="KW-0645">Protease</keyword>
<dbReference type="Proteomes" id="UP000218139">
    <property type="component" value="Unassembled WGS sequence"/>
</dbReference>
<reference evidence="16 22" key="4">
    <citation type="journal article" date="2018" name="Genome Announc.">
        <title>Fifty-Six Draft Genome Sequences of 10 Lactobacillus Species from 22 Commercial Dietary Supplements.</title>
        <authorList>
            <person name="Gangiredla J."/>
            <person name="Barnaba T.J."/>
            <person name="Mammel M.K."/>
            <person name="Lacher D.W."/>
            <person name="Elkins C.A."/>
            <person name="Lampel K.A."/>
            <person name="Whitehouse C.A."/>
            <person name="Tartera C."/>
        </authorList>
    </citation>
    <scope>NUCLEOTIDE SEQUENCE [LARGE SCALE GENOMIC DNA]</scope>
    <source>
        <strain evidence="16 22">DS11_12</strain>
    </source>
</reference>
<comment type="similarity">
    <text evidence="1 7">Belongs to the UPF0758 family.</text>
</comment>
<evidence type="ECO:0000313" key="16">
    <source>
        <dbReference type="EMBL" id="PTR97403.1"/>
    </source>
</evidence>
<evidence type="ECO:0000313" key="10">
    <source>
        <dbReference type="EMBL" id="HJG15788.1"/>
    </source>
</evidence>
<dbReference type="InterPro" id="IPR025657">
    <property type="entry name" value="RadC_JAB"/>
</dbReference>
<reference evidence="10" key="5">
    <citation type="journal article" date="2021" name="PeerJ">
        <title>Extensive microbial diversity within the chicken gut microbiome revealed by metagenomics and culture.</title>
        <authorList>
            <person name="Gilroy R."/>
            <person name="Ravi A."/>
            <person name="Getino M."/>
            <person name="Pursley I."/>
            <person name="Horton D.L."/>
            <person name="Alikhan N.F."/>
            <person name="Baker D."/>
            <person name="Gharbi K."/>
            <person name="Hall N."/>
            <person name="Watson M."/>
            <person name="Adriaenssens E.M."/>
            <person name="Foster-Nyarko E."/>
            <person name="Jarju S."/>
            <person name="Secka A."/>
            <person name="Antonio M."/>
            <person name="Oren A."/>
            <person name="Chaudhuri R.R."/>
            <person name="La Ragione R."/>
            <person name="Hildebrand F."/>
            <person name="Pallen M.J."/>
        </authorList>
    </citation>
    <scope>NUCLEOTIDE SEQUENCE</scope>
    <source>
        <strain evidence="10">CHK189-29639</strain>
    </source>
</reference>
<evidence type="ECO:0000313" key="13">
    <source>
        <dbReference type="EMBL" id="OQQ90783.1"/>
    </source>
</evidence>
<dbReference type="Proteomes" id="UP000029488">
    <property type="component" value="Chromosome"/>
</dbReference>
<keyword evidence="4" id="KW-0378">Hydrolase</keyword>
<dbReference type="PROSITE" id="PS50249">
    <property type="entry name" value="MPN"/>
    <property type="match status" value="1"/>
</dbReference>
<dbReference type="Proteomes" id="UP000192353">
    <property type="component" value="Unassembled WGS sequence"/>
</dbReference>
<reference evidence="11" key="7">
    <citation type="submission" date="2023-02" db="EMBL/GenBank/DDBJ databases">
        <title>Draft Whole-Genome Sequences of competitive exclusion Lactobacillus salivarius strains for Poultry.</title>
        <authorList>
            <person name="Ma L.M."/>
            <person name="Lopez-Guerra N."/>
            <person name="Zhang G."/>
        </authorList>
    </citation>
    <scope>NUCLEOTIDE SEQUENCE</scope>
    <source>
        <strain evidence="11">Salm-9</strain>
    </source>
</reference>
<reference evidence="9 17" key="1">
    <citation type="journal article" date="2014" name="BMC Genomics">
        <title>Unusual genome complexity in Lactobacillus salivarius JCM1046.</title>
        <authorList>
            <person name="Raftis E.J."/>
            <person name="Forde B.M."/>
            <person name="Claesson M.J."/>
            <person name="O'Toole P.W."/>
        </authorList>
    </citation>
    <scope>NUCLEOTIDE SEQUENCE [LARGE SCALE GENOMIC DNA]</scope>
    <source>
        <strain evidence="9 17">JCM1046</strain>
    </source>
</reference>
<dbReference type="InterPro" id="IPR001405">
    <property type="entry name" value="UPF0758"/>
</dbReference>
<keyword evidence="5" id="KW-0862">Zinc</keyword>
<feature type="domain" description="MPN" evidence="8">
    <location>
        <begin position="101"/>
        <end position="223"/>
    </location>
</feature>
<evidence type="ECO:0000256" key="2">
    <source>
        <dbReference type="ARBA" id="ARBA00022670"/>
    </source>
</evidence>
<dbReference type="NCBIfam" id="NF000642">
    <property type="entry name" value="PRK00024.1"/>
    <property type="match status" value="1"/>
</dbReference>
<evidence type="ECO:0000256" key="7">
    <source>
        <dbReference type="RuleBase" id="RU003797"/>
    </source>
</evidence>
<dbReference type="Pfam" id="PF04002">
    <property type="entry name" value="RadC"/>
    <property type="match status" value="1"/>
</dbReference>
<evidence type="ECO:0000313" key="14">
    <source>
        <dbReference type="EMBL" id="OQR25233.1"/>
    </source>
</evidence>
<dbReference type="RefSeq" id="WP_003700474.1">
    <property type="nucleotide sequence ID" value="NZ_CAKMBQ010000001.1"/>
</dbReference>
<evidence type="ECO:0000256" key="4">
    <source>
        <dbReference type="ARBA" id="ARBA00022801"/>
    </source>
</evidence>
<dbReference type="Proteomes" id="UP001213566">
    <property type="component" value="Unassembled WGS sequence"/>
</dbReference>
<evidence type="ECO:0000313" key="9">
    <source>
        <dbReference type="EMBL" id="AIR10732.1"/>
    </source>
</evidence>
<protein>
    <submittedName>
        <fullName evidence="12">DNA methylase</fullName>
    </submittedName>
    <submittedName>
        <fullName evidence="9 10">DNA repair protein</fullName>
    </submittedName>
</protein>
<dbReference type="EMBL" id="NBEY01000044">
    <property type="protein sequence ID" value="OQR25233.1"/>
    <property type="molecule type" value="Genomic_DNA"/>
</dbReference>
<gene>
    <name evidence="9" type="primary">radC</name>
    <name evidence="15" type="ORF">A8C52_01955</name>
    <name evidence="14" type="ORF">B6U37_05720</name>
    <name evidence="13" type="ORF">B6U56_05760</name>
    <name evidence="12" type="ORF">B6U60_05275</name>
    <name evidence="16" type="ORF">DBP89_02925</name>
    <name evidence="10" type="ORF">K8V06_06600</name>
    <name evidence="9" type="ORF">LSJ_1058c</name>
    <name evidence="11" type="ORF">PV940_01170</name>
</gene>
<dbReference type="EMBL" id="DYVK01000062">
    <property type="protein sequence ID" value="HJG15788.1"/>
    <property type="molecule type" value="Genomic_DNA"/>
</dbReference>
<organism evidence="9 17">
    <name type="scientific">Ligilactobacillus salivarius</name>
    <dbReference type="NCBI Taxonomy" id="1624"/>
    <lineage>
        <taxon>Bacteria</taxon>
        <taxon>Bacillati</taxon>
        <taxon>Bacillota</taxon>
        <taxon>Bacilli</taxon>
        <taxon>Lactobacillales</taxon>
        <taxon>Lactobacillaceae</taxon>
        <taxon>Ligilactobacillus</taxon>
    </lineage>
</organism>
<dbReference type="EMBL" id="QAGV01000002">
    <property type="protein sequence ID" value="PTR97403.1"/>
    <property type="molecule type" value="Genomic_DNA"/>
</dbReference>
<dbReference type="Proteomes" id="UP000192575">
    <property type="component" value="Unassembled WGS sequence"/>
</dbReference>
<keyword evidence="12" id="KW-0808">Transferase</keyword>
<dbReference type="GO" id="GO:0008237">
    <property type="term" value="F:metallopeptidase activity"/>
    <property type="evidence" value="ECO:0007669"/>
    <property type="project" value="UniProtKB-KW"/>
</dbReference>
<dbReference type="PROSITE" id="PS01302">
    <property type="entry name" value="UPF0758"/>
    <property type="match status" value="1"/>
</dbReference>
<dbReference type="PANTHER" id="PTHR30471">
    <property type="entry name" value="DNA REPAIR PROTEIN RADC"/>
    <property type="match status" value="1"/>
</dbReference>
<proteinExistence type="inferred from homology"/>
<dbReference type="AlphaFoldDB" id="A0A089RVW7"/>
<dbReference type="EMBL" id="LXZO01000112">
    <property type="protein sequence ID" value="PAY45059.1"/>
    <property type="molecule type" value="Genomic_DNA"/>
</dbReference>
<accession>A0A089RVW7</accession>
<reference evidence="18 19" key="3">
    <citation type="submission" date="2017-03" db="EMBL/GenBank/DDBJ databases">
        <title>Phylogenomics and comparative genomics of Lactobacillus salivarius, a mammalian gut commensal.</title>
        <authorList>
            <person name="Harris H.M."/>
        </authorList>
    </citation>
    <scope>NUCLEOTIDE SEQUENCE [LARGE SCALE GENOMIC DNA]</scope>
    <source>
        <strain evidence="14 18">AH4231</strain>
        <strain evidence="13 19">JCM 1047</strain>
        <strain evidence="12 20">LMG 14477</strain>
    </source>
</reference>
<evidence type="ECO:0000313" key="12">
    <source>
        <dbReference type="EMBL" id="OQQ83466.1"/>
    </source>
</evidence>
<dbReference type="GO" id="GO:0046872">
    <property type="term" value="F:metal ion binding"/>
    <property type="evidence" value="ECO:0007669"/>
    <property type="project" value="UniProtKB-KW"/>
</dbReference>
<dbReference type="InterPro" id="IPR020891">
    <property type="entry name" value="UPF0758_CS"/>
</dbReference>
<dbReference type="KEGG" id="lsj:LSJ_1058c"/>
<dbReference type="EMBL" id="CP007646">
    <property type="protein sequence ID" value="AIR10732.1"/>
    <property type="molecule type" value="Genomic_DNA"/>
</dbReference>
<dbReference type="PANTHER" id="PTHR30471:SF3">
    <property type="entry name" value="UPF0758 PROTEIN YEES-RELATED"/>
    <property type="match status" value="1"/>
</dbReference>
<dbReference type="GO" id="GO:0006508">
    <property type="term" value="P:proteolysis"/>
    <property type="evidence" value="ECO:0007669"/>
    <property type="project" value="UniProtKB-KW"/>
</dbReference>
<dbReference type="Proteomes" id="UP000244552">
    <property type="component" value="Unassembled WGS sequence"/>
</dbReference>
<dbReference type="InterPro" id="IPR037518">
    <property type="entry name" value="MPN"/>
</dbReference>
<keyword evidence="12" id="KW-0489">Methyltransferase</keyword>
<keyword evidence="6" id="KW-0482">Metalloprotease</keyword>
<evidence type="ECO:0000313" key="18">
    <source>
        <dbReference type="Proteomes" id="UP000192353"/>
    </source>
</evidence>
<evidence type="ECO:0000256" key="6">
    <source>
        <dbReference type="ARBA" id="ARBA00023049"/>
    </source>
</evidence>
<dbReference type="GO" id="GO:0032259">
    <property type="term" value="P:methylation"/>
    <property type="evidence" value="ECO:0007669"/>
    <property type="project" value="UniProtKB-KW"/>
</dbReference>
<sequence length="225" mass="25639">MTLTNNYSEKYITDKIIRFGAETLTNKELLQFILTTKVSQTSAKNVIKDFFDEHQRLNELQFFSDEGLKNLCKDDEKVAIIRALREFSERYKEKEGLVLGQIFSSCMFGNYMIDKIGDSKQELLVCVCLDTKNQVLSEKVIFKGTLNSATVHPREIFKHALNFSCARILVAHNHPSGNVEPSENDIQLTKRLINAGKMIGIELIDHVIVGSEVYLSLAEEKIVEF</sequence>
<dbReference type="EMBL" id="JARKHV010000001">
    <property type="protein sequence ID" value="MDF4185669.1"/>
    <property type="molecule type" value="Genomic_DNA"/>
</dbReference>
<evidence type="ECO:0000256" key="1">
    <source>
        <dbReference type="ARBA" id="ARBA00010243"/>
    </source>
</evidence>
<evidence type="ECO:0000313" key="21">
    <source>
        <dbReference type="Proteomes" id="UP000218139"/>
    </source>
</evidence>
<evidence type="ECO:0000256" key="5">
    <source>
        <dbReference type="ARBA" id="ARBA00022833"/>
    </source>
</evidence>
<reference evidence="15 21" key="2">
    <citation type="submission" date="2016-05" db="EMBL/GenBank/DDBJ databases">
        <authorList>
            <person name="Lee J.-Y."/>
            <person name="Kim E.B."/>
            <person name="Choi Y.-J."/>
        </authorList>
    </citation>
    <scope>NUCLEOTIDE SEQUENCE [LARGE SCALE GENOMIC DNA]</scope>
    <source>
        <strain evidence="15 21">KLA006</strain>
    </source>
</reference>
<dbReference type="Gene3D" id="3.40.140.10">
    <property type="entry name" value="Cytidine Deaminase, domain 2"/>
    <property type="match status" value="1"/>
</dbReference>
<dbReference type="NCBIfam" id="TIGR00608">
    <property type="entry name" value="radc"/>
    <property type="match status" value="1"/>
</dbReference>
<dbReference type="CDD" id="cd08071">
    <property type="entry name" value="MPN_DUF2466"/>
    <property type="match status" value="1"/>
</dbReference>
<evidence type="ECO:0000313" key="19">
    <source>
        <dbReference type="Proteomes" id="UP000192575"/>
    </source>
</evidence>
<dbReference type="EMBL" id="NBEB01000052">
    <property type="protein sequence ID" value="OQQ83466.1"/>
    <property type="molecule type" value="Genomic_DNA"/>
</dbReference>
<reference evidence="10" key="6">
    <citation type="submission" date="2021-09" db="EMBL/GenBank/DDBJ databases">
        <authorList>
            <person name="Gilroy R."/>
        </authorList>
    </citation>
    <scope>NUCLEOTIDE SEQUENCE</scope>
    <source>
        <strain evidence="10">CHK189-29639</strain>
    </source>
</reference>
<evidence type="ECO:0000313" key="17">
    <source>
        <dbReference type="Proteomes" id="UP000029488"/>
    </source>
</evidence>
<evidence type="ECO:0000313" key="15">
    <source>
        <dbReference type="EMBL" id="PAY45059.1"/>
    </source>
</evidence>
<evidence type="ECO:0000259" key="8">
    <source>
        <dbReference type="PROSITE" id="PS50249"/>
    </source>
</evidence>
<dbReference type="EMBL" id="NBEF01000017">
    <property type="protein sequence ID" value="OQQ90783.1"/>
    <property type="molecule type" value="Genomic_DNA"/>
</dbReference>
<name>A0A089RVW7_9LACO</name>
<evidence type="ECO:0000256" key="3">
    <source>
        <dbReference type="ARBA" id="ARBA00022723"/>
    </source>
</evidence>
<evidence type="ECO:0000313" key="20">
    <source>
        <dbReference type="Proteomes" id="UP000192638"/>
    </source>
</evidence>
<keyword evidence="3" id="KW-0479">Metal-binding</keyword>
<dbReference type="Proteomes" id="UP000192638">
    <property type="component" value="Unassembled WGS sequence"/>
</dbReference>
<evidence type="ECO:0000313" key="22">
    <source>
        <dbReference type="Proteomes" id="UP000244552"/>
    </source>
</evidence>
<dbReference type="GO" id="GO:0008168">
    <property type="term" value="F:methyltransferase activity"/>
    <property type="evidence" value="ECO:0007669"/>
    <property type="project" value="UniProtKB-KW"/>
</dbReference>
<evidence type="ECO:0000313" key="11">
    <source>
        <dbReference type="EMBL" id="MDF4185669.1"/>
    </source>
</evidence>
<dbReference type="Proteomes" id="UP000759256">
    <property type="component" value="Unassembled WGS sequence"/>
</dbReference>